<accession>A0A2V3J031</accession>
<gene>
    <name evidence="4" type="ORF">BWQ96_02900</name>
</gene>
<dbReference type="SUPFAM" id="SSF81296">
    <property type="entry name" value="E set domains"/>
    <property type="match status" value="1"/>
</dbReference>
<organism evidence="4 5">
    <name type="scientific">Gracilariopsis chorda</name>
    <dbReference type="NCBI Taxonomy" id="448386"/>
    <lineage>
        <taxon>Eukaryota</taxon>
        <taxon>Rhodophyta</taxon>
        <taxon>Florideophyceae</taxon>
        <taxon>Rhodymeniophycidae</taxon>
        <taxon>Gracilariales</taxon>
        <taxon>Gracilariaceae</taxon>
        <taxon>Gracilariopsis</taxon>
    </lineage>
</organism>
<dbReference type="OrthoDB" id="531008at2759"/>
<comment type="caution">
    <text evidence="4">The sequence shown here is derived from an EMBL/GenBank/DDBJ whole genome shotgun (WGS) entry which is preliminary data.</text>
</comment>
<feature type="domain" description="AMP-activated protein kinase glycogen-binding" evidence="3">
    <location>
        <begin position="61"/>
        <end position="140"/>
    </location>
</feature>
<dbReference type="STRING" id="448386.A0A2V3J031"/>
<evidence type="ECO:0000256" key="1">
    <source>
        <dbReference type="ARBA" id="ARBA00010926"/>
    </source>
</evidence>
<keyword evidence="5" id="KW-1185">Reference proteome</keyword>
<dbReference type="AlphaFoldDB" id="A0A2V3J031"/>
<dbReference type="PANTHER" id="PTHR10343">
    <property type="entry name" value="5'-AMP-ACTIVATED PROTEIN KINASE , BETA SUBUNIT"/>
    <property type="match status" value="1"/>
</dbReference>
<dbReference type="InterPro" id="IPR032640">
    <property type="entry name" value="AMPK1_CBM"/>
</dbReference>
<comment type="similarity">
    <text evidence="1">Belongs to the 5'-AMP-activated protein kinase beta subunit family.</text>
</comment>
<dbReference type="EMBL" id="NBIV01000026">
    <property type="protein sequence ID" value="PXF47287.1"/>
    <property type="molecule type" value="Genomic_DNA"/>
</dbReference>
<evidence type="ECO:0000256" key="2">
    <source>
        <dbReference type="SAM" id="MobiDB-lite"/>
    </source>
</evidence>
<name>A0A2V3J031_9FLOR</name>
<protein>
    <submittedName>
        <fullName evidence="4">SNF1-related protein kinase regulatory subunit beta-2</fullName>
    </submittedName>
</protein>
<evidence type="ECO:0000259" key="3">
    <source>
        <dbReference type="Pfam" id="PF16561"/>
    </source>
</evidence>
<dbReference type="PANTHER" id="PTHR10343:SF84">
    <property type="entry name" value="5'-AMP-ACTIVATED PROTEIN KINASE SUBUNIT BETA-1"/>
    <property type="match status" value="1"/>
</dbReference>
<dbReference type="Gene3D" id="2.60.40.10">
    <property type="entry name" value="Immunoglobulins"/>
    <property type="match status" value="1"/>
</dbReference>
<dbReference type="CDD" id="cd02859">
    <property type="entry name" value="E_set_AMPKbeta_like_N"/>
    <property type="match status" value="1"/>
</dbReference>
<feature type="region of interest" description="Disordered" evidence="2">
    <location>
        <begin position="1"/>
        <end position="40"/>
    </location>
</feature>
<reference evidence="4 5" key="1">
    <citation type="journal article" date="2018" name="Mol. Biol. Evol.">
        <title>Analysis of the draft genome of the red seaweed Gracilariopsis chorda provides insights into genome size evolution in Rhodophyta.</title>
        <authorList>
            <person name="Lee J."/>
            <person name="Yang E.C."/>
            <person name="Graf L."/>
            <person name="Yang J.H."/>
            <person name="Qiu H."/>
            <person name="Zel Zion U."/>
            <person name="Chan C.X."/>
            <person name="Stephens T.G."/>
            <person name="Weber A.P.M."/>
            <person name="Boo G.H."/>
            <person name="Boo S.M."/>
            <person name="Kim K.M."/>
            <person name="Shin Y."/>
            <person name="Jung M."/>
            <person name="Lee S.J."/>
            <person name="Yim H.S."/>
            <person name="Lee J.H."/>
            <person name="Bhattacharya D."/>
            <person name="Yoon H.S."/>
        </authorList>
    </citation>
    <scope>NUCLEOTIDE SEQUENCE [LARGE SCALE GENOMIC DNA]</scope>
    <source>
        <strain evidence="4 5">SKKU-2015</strain>
        <tissue evidence="4">Whole body</tissue>
    </source>
</reference>
<dbReference type="Proteomes" id="UP000247409">
    <property type="component" value="Unassembled WGS sequence"/>
</dbReference>
<dbReference type="InterPro" id="IPR014756">
    <property type="entry name" value="Ig_E-set"/>
</dbReference>
<dbReference type="Pfam" id="PF16561">
    <property type="entry name" value="AMPK1_CBM"/>
    <property type="match status" value="1"/>
</dbReference>
<evidence type="ECO:0000313" key="4">
    <source>
        <dbReference type="EMBL" id="PXF47287.1"/>
    </source>
</evidence>
<evidence type="ECO:0000313" key="5">
    <source>
        <dbReference type="Proteomes" id="UP000247409"/>
    </source>
</evidence>
<sequence>MPAPAPQTPSPQVEVPPPERYDEDVPAPAMPTAGASVRPKSPVVYGTFEEKGDSDDDEVMVKTEFVWADGAEHDVKLSGAWNGWMPVQMYHEGGGMWSVVTPVPAGTHEFKFVVDGEWKHSTRHPTVGASEDTMNNIRVIRGPPKNKQNTARLSEQRNKQAGMSAPKPKKCCIS</sequence>
<dbReference type="InterPro" id="IPR050827">
    <property type="entry name" value="CRP1_MDG1_kinase"/>
</dbReference>
<dbReference type="InterPro" id="IPR013783">
    <property type="entry name" value="Ig-like_fold"/>
</dbReference>
<feature type="compositionally biased region" description="Pro residues" evidence="2">
    <location>
        <begin position="1"/>
        <end position="18"/>
    </location>
</feature>
<feature type="region of interest" description="Disordered" evidence="2">
    <location>
        <begin position="122"/>
        <end position="174"/>
    </location>
</feature>
<proteinExistence type="inferred from homology"/>